<dbReference type="InterPro" id="IPR012867">
    <property type="entry name" value="DUF1648"/>
</dbReference>
<organism evidence="3 4">
    <name type="scientific">Candidatus Methanoperedens nitratireducens</name>
    <dbReference type="NCBI Taxonomy" id="1392998"/>
    <lineage>
        <taxon>Archaea</taxon>
        <taxon>Methanobacteriati</taxon>
        <taxon>Methanobacteriota</taxon>
        <taxon>Stenosarchaea group</taxon>
        <taxon>Methanomicrobia</taxon>
        <taxon>Methanosarcinales</taxon>
        <taxon>ANME-2 cluster</taxon>
        <taxon>Candidatus Methanoperedentaceae</taxon>
        <taxon>Candidatus Methanoperedens</taxon>
    </lineage>
</organism>
<dbReference type="InterPro" id="IPR025962">
    <property type="entry name" value="SdpI/YhfL"/>
</dbReference>
<evidence type="ECO:0000259" key="2">
    <source>
        <dbReference type="Pfam" id="PF07853"/>
    </source>
</evidence>
<dbReference type="InterPro" id="IPR026272">
    <property type="entry name" value="SdpI"/>
</dbReference>
<dbReference type="Pfam" id="PF07853">
    <property type="entry name" value="DUF1648"/>
    <property type="match status" value="1"/>
</dbReference>
<keyword evidence="1" id="KW-1133">Transmembrane helix</keyword>
<evidence type="ECO:0000256" key="1">
    <source>
        <dbReference type="SAM" id="Phobius"/>
    </source>
</evidence>
<dbReference type="PANTHER" id="PTHR37810">
    <property type="entry name" value="IMMUNITY PROTEIN SDPI"/>
    <property type="match status" value="1"/>
</dbReference>
<proteinExistence type="predicted"/>
<evidence type="ECO:0000313" key="3">
    <source>
        <dbReference type="EMBL" id="KPQ44812.1"/>
    </source>
</evidence>
<dbReference type="GO" id="GO:0009636">
    <property type="term" value="P:response to toxic substance"/>
    <property type="evidence" value="ECO:0007669"/>
    <property type="project" value="TreeGrafter"/>
</dbReference>
<feature type="domain" description="DUF1648" evidence="2">
    <location>
        <begin position="11"/>
        <end position="57"/>
    </location>
</feature>
<reference evidence="3 4" key="1">
    <citation type="submission" date="2015-09" db="EMBL/GenBank/DDBJ databases">
        <title>A metagenomics-based metabolic model of nitrate-dependent anaerobic oxidation of methane by Methanoperedens-like archaea.</title>
        <authorList>
            <person name="Arshad A."/>
            <person name="Speth D.R."/>
            <person name="De Graaf R.M."/>
            <person name="Op Den Camp H.J."/>
            <person name="Jetten M.S."/>
            <person name="Welte C.U."/>
        </authorList>
    </citation>
    <scope>NUCLEOTIDE SEQUENCE [LARGE SCALE GENOMIC DNA]</scope>
</reference>
<protein>
    <recommendedName>
        <fullName evidence="2">DUF1648 domain-containing protein</fullName>
    </recommendedName>
</protein>
<accession>A0A0P7ZIE7</accession>
<dbReference type="EMBL" id="LKCM01000054">
    <property type="protein sequence ID" value="KPQ44812.1"/>
    <property type="molecule type" value="Genomic_DNA"/>
</dbReference>
<dbReference type="Proteomes" id="UP000050360">
    <property type="component" value="Unassembled WGS sequence"/>
</dbReference>
<feature type="transmembrane region" description="Helical" evidence="1">
    <location>
        <begin position="7"/>
        <end position="24"/>
    </location>
</feature>
<dbReference type="AlphaFoldDB" id="A0A0P7ZIE7"/>
<keyword evidence="1" id="KW-0812">Transmembrane</keyword>
<feature type="transmembrane region" description="Helical" evidence="1">
    <location>
        <begin position="185"/>
        <end position="204"/>
    </location>
</feature>
<gene>
    <name evidence="3" type="ORF">MPEBLZ_00608</name>
</gene>
<dbReference type="Pfam" id="PF13630">
    <property type="entry name" value="SdpI"/>
    <property type="match status" value="1"/>
</dbReference>
<evidence type="ECO:0000313" key="4">
    <source>
        <dbReference type="Proteomes" id="UP000050360"/>
    </source>
</evidence>
<sequence>MRKSEIIAIGIVLLSFTIGIYVFPEMPEKIASHWNARGEVNGYMSKFWGIFLMPIISVGLFLLFMIIPGIDPHKSNIEKFRKYYDNFVLLIIVFLFYIYLLTIFWNAGFRFNMITLLSPAFAILFYYSGVLIENARMNWFIGIRTPWTLSSEKVWDKTHKIGGKLFKIAGIIAIGGILFQSYAIFFILVPILLAAIYSVVFSYIEYQKEIK</sequence>
<dbReference type="PANTHER" id="PTHR37810:SF5">
    <property type="entry name" value="IMMUNITY PROTEIN SDPI"/>
    <property type="match status" value="1"/>
</dbReference>
<feature type="transmembrane region" description="Helical" evidence="1">
    <location>
        <begin position="87"/>
        <end position="105"/>
    </location>
</feature>
<comment type="caution">
    <text evidence="3">The sequence shown here is derived from an EMBL/GenBank/DDBJ whole genome shotgun (WGS) entry which is preliminary data.</text>
</comment>
<feature type="transmembrane region" description="Helical" evidence="1">
    <location>
        <begin position="111"/>
        <end position="132"/>
    </location>
</feature>
<dbReference type="PIRSF" id="PIRSF038959">
    <property type="entry name" value="SdpI"/>
    <property type="match status" value="1"/>
</dbReference>
<feature type="transmembrane region" description="Helical" evidence="1">
    <location>
        <begin position="161"/>
        <end position="179"/>
    </location>
</feature>
<feature type="transmembrane region" description="Helical" evidence="1">
    <location>
        <begin position="47"/>
        <end position="67"/>
    </location>
</feature>
<dbReference type="PATRIC" id="fig|1719120.3.peg.667"/>
<name>A0A0P7ZIE7_9EURY</name>
<keyword evidence="1" id="KW-0472">Membrane</keyword>